<dbReference type="RefSeq" id="WP_345422619.1">
    <property type="nucleotide sequence ID" value="NZ_BAABGT010000075.1"/>
</dbReference>
<keyword evidence="2" id="KW-0285">Flavoprotein</keyword>
<dbReference type="InterPro" id="IPR016156">
    <property type="entry name" value="FAD/NAD-linked_Rdtase_dimer_sf"/>
</dbReference>
<proteinExistence type="predicted"/>
<dbReference type="SUPFAM" id="SSF51905">
    <property type="entry name" value="FAD/NAD(P)-binding domain"/>
    <property type="match status" value="2"/>
</dbReference>
<dbReference type="PRINTS" id="PR00368">
    <property type="entry name" value="FADPNR"/>
</dbReference>
<dbReference type="EMBL" id="BAABGT010000075">
    <property type="protein sequence ID" value="GAA4552848.1"/>
    <property type="molecule type" value="Genomic_DNA"/>
</dbReference>
<comment type="caution">
    <text evidence="6">The sequence shown here is derived from an EMBL/GenBank/DDBJ whole genome shotgun (WGS) entry which is preliminary data.</text>
</comment>
<gene>
    <name evidence="6" type="ORF">GCM10023175_47410</name>
</gene>
<dbReference type="SUPFAM" id="SSF55424">
    <property type="entry name" value="FAD/NAD-linked reductases, dimerisation (C-terminal) domain"/>
    <property type="match status" value="1"/>
</dbReference>
<organism evidence="6 7">
    <name type="scientific">Pseudonocardia xishanensis</name>
    <dbReference type="NCBI Taxonomy" id="630995"/>
    <lineage>
        <taxon>Bacteria</taxon>
        <taxon>Bacillati</taxon>
        <taxon>Actinomycetota</taxon>
        <taxon>Actinomycetes</taxon>
        <taxon>Pseudonocardiales</taxon>
        <taxon>Pseudonocardiaceae</taxon>
        <taxon>Pseudonocardia</taxon>
    </lineage>
</organism>
<dbReference type="InterPro" id="IPR036188">
    <property type="entry name" value="FAD/NAD-bd_sf"/>
</dbReference>
<dbReference type="Pfam" id="PF07992">
    <property type="entry name" value="Pyr_redox_2"/>
    <property type="match status" value="1"/>
</dbReference>
<dbReference type="Gene3D" id="3.30.390.30">
    <property type="match status" value="1"/>
</dbReference>
<dbReference type="InterPro" id="IPR050446">
    <property type="entry name" value="FAD-oxidoreductase/Apoptosis"/>
</dbReference>
<accession>A0ABP8RYR6</accession>
<evidence type="ECO:0000313" key="6">
    <source>
        <dbReference type="EMBL" id="GAA4552848.1"/>
    </source>
</evidence>
<comment type="cofactor">
    <cofactor evidence="1">
        <name>FAD</name>
        <dbReference type="ChEBI" id="CHEBI:57692"/>
    </cofactor>
</comment>
<keyword evidence="7" id="KW-1185">Reference proteome</keyword>
<evidence type="ECO:0000256" key="2">
    <source>
        <dbReference type="ARBA" id="ARBA00022630"/>
    </source>
</evidence>
<dbReference type="Gene3D" id="3.50.50.60">
    <property type="entry name" value="FAD/NAD(P)-binding domain"/>
    <property type="match status" value="2"/>
</dbReference>
<feature type="domain" description="FAD/NAD(P)-binding" evidence="5">
    <location>
        <begin position="24"/>
        <end position="312"/>
    </location>
</feature>
<dbReference type="Proteomes" id="UP001501598">
    <property type="component" value="Unassembled WGS sequence"/>
</dbReference>
<name>A0ABP8RYR6_9PSEU</name>
<keyword evidence="3" id="KW-0274">FAD</keyword>
<evidence type="ECO:0000259" key="5">
    <source>
        <dbReference type="Pfam" id="PF07992"/>
    </source>
</evidence>
<evidence type="ECO:0000256" key="4">
    <source>
        <dbReference type="ARBA" id="ARBA00023002"/>
    </source>
</evidence>
<keyword evidence="4" id="KW-0560">Oxidoreductase</keyword>
<dbReference type="InterPro" id="IPR023753">
    <property type="entry name" value="FAD/NAD-binding_dom"/>
</dbReference>
<evidence type="ECO:0000256" key="3">
    <source>
        <dbReference type="ARBA" id="ARBA00022827"/>
    </source>
</evidence>
<protein>
    <submittedName>
        <fullName evidence="6">FAD-dependent oxidoreductase</fullName>
    </submittedName>
</protein>
<sequence>MARPYRRATAWARHGRVPDGMHADLLVIGGGPAALAAATAYRDHGGEGSVVLASADSAAPYARPPLSKDFLRGESEAADAELTSAMTYTERGLTLLLRREVTALDPAARTAGDVTFTTCVLATGARPLRIPVPGADDPAVLTLRSLEDAQRLRSAALGARTAVVVGSGFIGCEAAVSLARRGLTVTVVATEELPQLARLGPEVGERLAAWLEEDGVALRGGASVEEIVGGRRVRLGDGTTLDTDLVLMATGVEPAADLAERAGLAVENGRVVVDAHMRTSVPHVLAAGDVAFAENRAAGRHLAVEHWGEAEGMGAIAGATAAGADAVWDTVPGFWSVIGDHTLQYKAWGDGYDRAHLVDHGDGAFTVWYADDRGRTVGVAAHGADEDYERGDALIRAGAPVPTAVRR</sequence>
<dbReference type="PANTHER" id="PTHR43557">
    <property type="entry name" value="APOPTOSIS-INDUCING FACTOR 1"/>
    <property type="match status" value="1"/>
</dbReference>
<reference evidence="7" key="1">
    <citation type="journal article" date="2019" name="Int. J. Syst. Evol. Microbiol.">
        <title>The Global Catalogue of Microorganisms (GCM) 10K type strain sequencing project: providing services to taxonomists for standard genome sequencing and annotation.</title>
        <authorList>
            <consortium name="The Broad Institute Genomics Platform"/>
            <consortium name="The Broad Institute Genome Sequencing Center for Infectious Disease"/>
            <person name="Wu L."/>
            <person name="Ma J."/>
        </authorList>
    </citation>
    <scope>NUCLEOTIDE SEQUENCE [LARGE SCALE GENOMIC DNA]</scope>
    <source>
        <strain evidence="7">JCM 17906</strain>
    </source>
</reference>
<dbReference type="PRINTS" id="PR00469">
    <property type="entry name" value="PNDRDTASEII"/>
</dbReference>
<evidence type="ECO:0000313" key="7">
    <source>
        <dbReference type="Proteomes" id="UP001501598"/>
    </source>
</evidence>
<dbReference type="PANTHER" id="PTHR43557:SF2">
    <property type="entry name" value="RIESKE DOMAIN-CONTAINING PROTEIN-RELATED"/>
    <property type="match status" value="1"/>
</dbReference>
<evidence type="ECO:0000256" key="1">
    <source>
        <dbReference type="ARBA" id="ARBA00001974"/>
    </source>
</evidence>